<evidence type="ECO:0000313" key="4">
    <source>
        <dbReference type="Proteomes" id="UP000267535"/>
    </source>
</evidence>
<dbReference type="RefSeq" id="WP_124926687.1">
    <property type="nucleotide sequence ID" value="NZ_BMOH01000002.1"/>
</dbReference>
<organism evidence="3 4">
    <name type="scientific">Amphritea balenae</name>
    <dbReference type="NCBI Taxonomy" id="452629"/>
    <lineage>
        <taxon>Bacteria</taxon>
        <taxon>Pseudomonadati</taxon>
        <taxon>Pseudomonadota</taxon>
        <taxon>Gammaproteobacteria</taxon>
        <taxon>Oceanospirillales</taxon>
        <taxon>Oceanospirillaceae</taxon>
        <taxon>Amphritea</taxon>
    </lineage>
</organism>
<dbReference type="Gene3D" id="3.40.50.1820">
    <property type="entry name" value="alpha/beta hydrolase"/>
    <property type="match status" value="1"/>
</dbReference>
<dbReference type="Gene3D" id="3.40.50.150">
    <property type="entry name" value="Vaccinia Virus protein VP39"/>
    <property type="match status" value="1"/>
</dbReference>
<dbReference type="SUPFAM" id="SSF53474">
    <property type="entry name" value="alpha/beta-Hydrolases"/>
    <property type="match status" value="1"/>
</dbReference>
<dbReference type="Proteomes" id="UP000267535">
    <property type="component" value="Unassembled WGS sequence"/>
</dbReference>
<accession>A0A3P1SN85</accession>
<feature type="domain" description="Serine aminopeptidase S33" evidence="1">
    <location>
        <begin position="42"/>
        <end position="277"/>
    </location>
</feature>
<feature type="domain" description="Methyltransferase" evidence="2">
    <location>
        <begin position="286"/>
        <end position="592"/>
    </location>
</feature>
<dbReference type="AlphaFoldDB" id="A0A3P1SN85"/>
<protein>
    <submittedName>
        <fullName evidence="3">Alpha/beta fold hydrolase</fullName>
    </submittedName>
</protein>
<dbReference type="Pfam" id="PF12147">
    <property type="entry name" value="Methyltransf_20"/>
    <property type="match status" value="1"/>
</dbReference>
<keyword evidence="3" id="KW-0378">Hydrolase</keyword>
<gene>
    <name evidence="3" type="ORF">EHS89_13525</name>
</gene>
<proteinExistence type="predicted"/>
<dbReference type="InterPro" id="IPR051044">
    <property type="entry name" value="MAG_DAG_Lipase"/>
</dbReference>
<dbReference type="GO" id="GO:0016787">
    <property type="term" value="F:hydrolase activity"/>
    <property type="evidence" value="ECO:0007669"/>
    <property type="project" value="UniProtKB-KW"/>
</dbReference>
<dbReference type="PANTHER" id="PTHR11614">
    <property type="entry name" value="PHOSPHOLIPASE-RELATED"/>
    <property type="match status" value="1"/>
</dbReference>
<evidence type="ECO:0000259" key="2">
    <source>
        <dbReference type="Pfam" id="PF12147"/>
    </source>
</evidence>
<evidence type="ECO:0000313" key="3">
    <source>
        <dbReference type="EMBL" id="RRC98626.1"/>
    </source>
</evidence>
<reference evidence="3 4" key="1">
    <citation type="submission" date="2018-11" db="EMBL/GenBank/DDBJ databases">
        <title>The draft genome sequence of Amphritea balenae JAMM 1525T.</title>
        <authorList>
            <person name="Fang Z."/>
            <person name="Zhang Y."/>
            <person name="Han X."/>
        </authorList>
    </citation>
    <scope>NUCLEOTIDE SEQUENCE [LARGE SCALE GENOMIC DNA]</scope>
    <source>
        <strain evidence="3 4">JAMM 1525</strain>
    </source>
</reference>
<sequence length="593" mass="67010">MNQPITQPVKSGCADTEHLFNSHDGSELFYRHWAATEQITGKAKQAVVMFHRGHEHGGRMGHLVAELSLSHCDFFAWDARGLGRSAGERGHAESFGSMVQDIDCFIRHICQHHDLKPQDIVVLGQSVGAVMLTTWVHDYAPDIRAMILAAPAFKVKLYVPFARQMIALRQKISGVFTVNSYVKAHYLSHDPKRIESYNNDPLITRPIASNILLDLYQAAERCITDAHTITTPTLTLVSGSDWVVEKAPQYEFMARLGSRDKQLIELPGFFHDTLGELHREQALKEIRRFINNSFAATEDNPDLKQADKQGQGYQNFQSLKQPVTGIQRYYWDLLKQMTKLGAKFSEGYKLGQTTGFDSGSTLDYVYQNQPQGKGWLGRIIDNSYLNSIGWRGIRQRKTNLEQLINQAINQLQQNNLPIHIADIAAGQGRYILDAIEPRKTEIESLLLRDFSDINVTAGNQALQQRGFDGFSEFQQGDAFDQASVAAIEPKPTLGIVSGLYELFSDNNMIRRSLAGLAQAIKSNGYLIYTNQPWHPQQELIARVLTSHQDGQQWVMRCRSQREMDQLIEEAGFEKCGQLIDQWGIFSVSIARRK</sequence>
<dbReference type="InterPro" id="IPR029063">
    <property type="entry name" value="SAM-dependent_MTases_sf"/>
</dbReference>
<dbReference type="SUPFAM" id="SSF53335">
    <property type="entry name" value="S-adenosyl-L-methionine-dependent methyltransferases"/>
    <property type="match status" value="1"/>
</dbReference>
<dbReference type="OrthoDB" id="9806902at2"/>
<dbReference type="EMBL" id="RQXV01000007">
    <property type="protein sequence ID" value="RRC98626.1"/>
    <property type="molecule type" value="Genomic_DNA"/>
</dbReference>
<comment type="caution">
    <text evidence="3">The sequence shown here is derived from an EMBL/GenBank/DDBJ whole genome shotgun (WGS) entry which is preliminary data.</text>
</comment>
<dbReference type="FunFam" id="3.40.50.1820:FF:000201">
    <property type="entry name" value="Alpha/beta fold hydrolase"/>
    <property type="match status" value="1"/>
</dbReference>
<dbReference type="InterPro" id="IPR029058">
    <property type="entry name" value="AB_hydrolase_fold"/>
</dbReference>
<dbReference type="InterPro" id="IPR022744">
    <property type="entry name" value="MeTrfase_dom_put"/>
</dbReference>
<dbReference type="InterPro" id="IPR022742">
    <property type="entry name" value="Hydrolase_4"/>
</dbReference>
<keyword evidence="4" id="KW-1185">Reference proteome</keyword>
<evidence type="ECO:0000259" key="1">
    <source>
        <dbReference type="Pfam" id="PF12146"/>
    </source>
</evidence>
<name>A0A3P1SN85_9GAMM</name>
<dbReference type="Pfam" id="PF12146">
    <property type="entry name" value="Hydrolase_4"/>
    <property type="match status" value="1"/>
</dbReference>